<dbReference type="EMBL" id="RXGB01002072">
    <property type="protein sequence ID" value="TMW96427.1"/>
    <property type="molecule type" value="Genomic_DNA"/>
</dbReference>
<organism evidence="1">
    <name type="scientific">Solanum chilense</name>
    <name type="common">Tomato</name>
    <name type="synonym">Lycopersicon chilense</name>
    <dbReference type="NCBI Taxonomy" id="4083"/>
    <lineage>
        <taxon>Eukaryota</taxon>
        <taxon>Viridiplantae</taxon>
        <taxon>Streptophyta</taxon>
        <taxon>Embryophyta</taxon>
        <taxon>Tracheophyta</taxon>
        <taxon>Spermatophyta</taxon>
        <taxon>Magnoliopsida</taxon>
        <taxon>eudicotyledons</taxon>
        <taxon>Gunneridae</taxon>
        <taxon>Pentapetalae</taxon>
        <taxon>asterids</taxon>
        <taxon>lamiids</taxon>
        <taxon>Solanales</taxon>
        <taxon>Solanaceae</taxon>
        <taxon>Solanoideae</taxon>
        <taxon>Solaneae</taxon>
        <taxon>Solanum</taxon>
        <taxon>Solanum subgen. Lycopersicon</taxon>
    </lineage>
</organism>
<protein>
    <submittedName>
        <fullName evidence="1">Uncharacterized protein</fullName>
    </submittedName>
</protein>
<proteinExistence type="predicted"/>
<accession>A0A6N2BP10</accession>
<name>A0A6N2BP10_SOLCI</name>
<reference evidence="1" key="1">
    <citation type="submission" date="2019-05" db="EMBL/GenBank/DDBJ databases">
        <title>The de novo reference genome and transcriptome assemblies of the wild tomato species Solanum chilense.</title>
        <authorList>
            <person name="Stam R."/>
            <person name="Nosenko T."/>
            <person name="Hoerger A.C."/>
            <person name="Stephan W."/>
            <person name="Seidel M.A."/>
            <person name="Kuhn J.M.M."/>
            <person name="Haberer G."/>
            <person name="Tellier A."/>
        </authorList>
    </citation>
    <scope>NUCLEOTIDE SEQUENCE</scope>
    <source>
        <tissue evidence="1">Mature leaves</tissue>
    </source>
</reference>
<evidence type="ECO:0000313" key="1">
    <source>
        <dbReference type="EMBL" id="TMW96427.1"/>
    </source>
</evidence>
<feature type="non-terminal residue" evidence="1">
    <location>
        <position position="1"/>
    </location>
</feature>
<dbReference type="AlphaFoldDB" id="A0A6N2BP10"/>
<comment type="caution">
    <text evidence="1">The sequence shown here is derived from an EMBL/GenBank/DDBJ whole genome shotgun (WGS) entry which is preliminary data.</text>
</comment>
<gene>
    <name evidence="1" type="ORF">EJD97_007379</name>
</gene>
<sequence length="105" mass="12121">VVLVKVRRWHRSVAAEGRWGIMTKCGVMECVTDRRSHDGPSCWFVMKIREVVPVPKFQEFKCFGTKTSTDRCVCDDLSYLPSRVMKRAEEEFAQVWNDGIHEGPS</sequence>